<comment type="similarity">
    <text evidence="6">Belongs to the binding-protein-dependent transport system permease family.</text>
</comment>
<proteinExistence type="inferred from homology"/>
<keyword evidence="3 6" id="KW-0812">Transmembrane</keyword>
<evidence type="ECO:0000256" key="5">
    <source>
        <dbReference type="ARBA" id="ARBA00023136"/>
    </source>
</evidence>
<dbReference type="PROSITE" id="PS50928">
    <property type="entry name" value="ABC_TM1"/>
    <property type="match status" value="1"/>
</dbReference>
<evidence type="ECO:0000313" key="9">
    <source>
        <dbReference type="Proteomes" id="UP000514713"/>
    </source>
</evidence>
<reference evidence="9" key="1">
    <citation type="submission" date="2020-06" db="EMBL/GenBank/DDBJ databases">
        <title>Nostoc edaphicum CCNP1411 genome.</title>
        <authorList>
            <person name="Fidor A."/>
            <person name="Grabski M."/>
            <person name="Gawor J."/>
            <person name="Gromadka R."/>
            <person name="Wegrzyn G."/>
            <person name="Mazur-Marzec H."/>
        </authorList>
    </citation>
    <scope>NUCLEOTIDE SEQUENCE [LARGE SCALE GENOMIC DNA]</scope>
    <source>
        <strain evidence="9">CCNP1411</strain>
    </source>
</reference>
<dbReference type="KEGG" id="ned:HUN01_05705"/>
<dbReference type="InterPro" id="IPR035906">
    <property type="entry name" value="MetI-like_sf"/>
</dbReference>
<comment type="subcellular location">
    <subcellularLocation>
        <location evidence="6">Cell membrane</location>
        <topology evidence="6">Multi-pass membrane protein</topology>
    </subcellularLocation>
    <subcellularLocation>
        <location evidence="1">Membrane</location>
        <topology evidence="1">Multi-pass membrane protein</topology>
    </subcellularLocation>
</comment>
<protein>
    <submittedName>
        <fullName evidence="8">ABC transporter permease</fullName>
    </submittedName>
</protein>
<feature type="transmembrane region" description="Helical" evidence="6">
    <location>
        <begin position="149"/>
        <end position="173"/>
    </location>
</feature>
<name>A0A7D7L8X2_9NOSO</name>
<feature type="transmembrane region" description="Helical" evidence="6">
    <location>
        <begin position="76"/>
        <end position="95"/>
    </location>
</feature>
<dbReference type="AlphaFoldDB" id="A0A7D7L8X2"/>
<accession>A0A7D7L8X2</accession>
<feature type="transmembrane region" description="Helical" evidence="6">
    <location>
        <begin position="20"/>
        <end position="40"/>
    </location>
</feature>
<evidence type="ECO:0000256" key="1">
    <source>
        <dbReference type="ARBA" id="ARBA00004141"/>
    </source>
</evidence>
<evidence type="ECO:0000313" key="8">
    <source>
        <dbReference type="EMBL" id="QMS87096.1"/>
    </source>
</evidence>
<dbReference type="SUPFAM" id="SSF161098">
    <property type="entry name" value="MetI-like"/>
    <property type="match status" value="1"/>
</dbReference>
<dbReference type="InterPro" id="IPR051204">
    <property type="entry name" value="ABC_transp_perm/SBD"/>
</dbReference>
<dbReference type="Pfam" id="PF00528">
    <property type="entry name" value="BPD_transp_1"/>
    <property type="match status" value="1"/>
</dbReference>
<dbReference type="CDD" id="cd06261">
    <property type="entry name" value="TM_PBP2"/>
    <property type="match status" value="1"/>
</dbReference>
<keyword evidence="5 6" id="KW-0472">Membrane</keyword>
<feature type="transmembrane region" description="Helical" evidence="6">
    <location>
        <begin position="52"/>
        <end position="70"/>
    </location>
</feature>
<dbReference type="GO" id="GO:0031460">
    <property type="term" value="P:glycine betaine transport"/>
    <property type="evidence" value="ECO:0007669"/>
    <property type="project" value="TreeGrafter"/>
</dbReference>
<dbReference type="FunFam" id="1.10.3720.10:FF:000001">
    <property type="entry name" value="Glycine betaine ABC transporter, permease"/>
    <property type="match status" value="1"/>
</dbReference>
<evidence type="ECO:0000256" key="3">
    <source>
        <dbReference type="ARBA" id="ARBA00022692"/>
    </source>
</evidence>
<dbReference type="PANTHER" id="PTHR30177">
    <property type="entry name" value="GLYCINE BETAINE/L-PROLINE TRANSPORT SYSTEM PERMEASE PROTEIN PROW"/>
    <property type="match status" value="1"/>
</dbReference>
<dbReference type="Proteomes" id="UP000514713">
    <property type="component" value="Chromosome"/>
</dbReference>
<keyword evidence="9" id="KW-1185">Reference proteome</keyword>
<dbReference type="RefSeq" id="WP_084227410.1">
    <property type="nucleotide sequence ID" value="NZ_CP054698.1"/>
</dbReference>
<sequence>MKNFFLVKYAPEILQHTLEHLFLVGIAIGIAILVGIPLGILITRKTYLRQPILGIANILQTIPSLALFGLLIPVPIIGGIGAVPAIVALTVYSLLPIIRNTYTGITGVDPAIREAGRGMGMTDRQLLLQVEIPLAMGVILAGVRVATVIAIGIATIAAAIGAGGLGVFIFRGISVVNDQLILAGAVPAAGIALLADFAIGWMENKLKIKS</sequence>
<feature type="domain" description="ABC transmembrane type-1" evidence="7">
    <location>
        <begin position="17"/>
        <end position="199"/>
    </location>
</feature>
<organism evidence="8 9">
    <name type="scientific">Nostoc edaphicum CCNP1411</name>
    <dbReference type="NCBI Taxonomy" id="1472755"/>
    <lineage>
        <taxon>Bacteria</taxon>
        <taxon>Bacillati</taxon>
        <taxon>Cyanobacteriota</taxon>
        <taxon>Cyanophyceae</taxon>
        <taxon>Nostocales</taxon>
        <taxon>Nostocaceae</taxon>
        <taxon>Nostoc</taxon>
    </lineage>
</organism>
<evidence type="ECO:0000256" key="6">
    <source>
        <dbReference type="RuleBase" id="RU363032"/>
    </source>
</evidence>
<dbReference type="EMBL" id="CP054698">
    <property type="protein sequence ID" value="QMS87096.1"/>
    <property type="molecule type" value="Genomic_DNA"/>
</dbReference>
<keyword evidence="4 6" id="KW-1133">Transmembrane helix</keyword>
<dbReference type="Gene3D" id="1.10.3720.10">
    <property type="entry name" value="MetI-like"/>
    <property type="match status" value="1"/>
</dbReference>
<dbReference type="GO" id="GO:0005886">
    <property type="term" value="C:plasma membrane"/>
    <property type="evidence" value="ECO:0007669"/>
    <property type="project" value="UniProtKB-SubCell"/>
</dbReference>
<dbReference type="PANTHER" id="PTHR30177:SF4">
    <property type="entry name" value="OSMOPROTECTANT IMPORT PERMEASE PROTEIN OSMW"/>
    <property type="match status" value="1"/>
</dbReference>
<evidence type="ECO:0000256" key="2">
    <source>
        <dbReference type="ARBA" id="ARBA00022448"/>
    </source>
</evidence>
<feature type="transmembrane region" description="Helical" evidence="6">
    <location>
        <begin position="180"/>
        <end position="202"/>
    </location>
</feature>
<dbReference type="GO" id="GO:0055085">
    <property type="term" value="P:transmembrane transport"/>
    <property type="evidence" value="ECO:0007669"/>
    <property type="project" value="InterPro"/>
</dbReference>
<evidence type="ECO:0000259" key="7">
    <source>
        <dbReference type="PROSITE" id="PS50928"/>
    </source>
</evidence>
<keyword evidence="2 6" id="KW-0813">Transport</keyword>
<gene>
    <name evidence="8" type="ORF">HUN01_05705</name>
</gene>
<dbReference type="InterPro" id="IPR000515">
    <property type="entry name" value="MetI-like"/>
</dbReference>
<evidence type="ECO:0000256" key="4">
    <source>
        <dbReference type="ARBA" id="ARBA00022989"/>
    </source>
</evidence>